<organism evidence="2 3">
    <name type="scientific">Penicillium camemberti (strain FM 013)</name>
    <dbReference type="NCBI Taxonomy" id="1429867"/>
    <lineage>
        <taxon>Eukaryota</taxon>
        <taxon>Fungi</taxon>
        <taxon>Dikarya</taxon>
        <taxon>Ascomycota</taxon>
        <taxon>Pezizomycotina</taxon>
        <taxon>Eurotiomycetes</taxon>
        <taxon>Eurotiomycetidae</taxon>
        <taxon>Eurotiales</taxon>
        <taxon>Aspergillaceae</taxon>
        <taxon>Penicillium</taxon>
    </lineage>
</organism>
<evidence type="ECO:0000313" key="2">
    <source>
        <dbReference type="EMBL" id="CRL22042.1"/>
    </source>
</evidence>
<feature type="region of interest" description="Disordered" evidence="1">
    <location>
        <begin position="1"/>
        <end position="45"/>
    </location>
</feature>
<gene>
    <name evidence="2" type="ORF">PCAMFM013_S007g000023</name>
</gene>
<name>A0A0G4P6W0_PENC3</name>
<evidence type="ECO:0000313" key="3">
    <source>
        <dbReference type="Proteomes" id="UP000053732"/>
    </source>
</evidence>
<dbReference type="EMBL" id="HG793140">
    <property type="protein sequence ID" value="CRL22042.1"/>
    <property type="molecule type" value="Genomic_DNA"/>
</dbReference>
<keyword evidence="3" id="KW-1185">Reference proteome</keyword>
<dbReference type="Proteomes" id="UP000053732">
    <property type="component" value="Unassembled WGS sequence"/>
</dbReference>
<evidence type="ECO:0000256" key="1">
    <source>
        <dbReference type="SAM" id="MobiDB-lite"/>
    </source>
</evidence>
<proteinExistence type="predicted"/>
<sequence>MSRDLGPKVLGSQTRDEEAKCDDTRSISSTVHRGRKKTSSTNHEEITVWSCKEGQTSDHHNYMT</sequence>
<accession>A0A0G4P6W0</accession>
<reference evidence="2 3" key="1">
    <citation type="journal article" date="2014" name="Nat. Commun.">
        <title>Multiple recent horizontal transfers of a large genomic region in cheese making fungi.</title>
        <authorList>
            <person name="Cheeseman K."/>
            <person name="Ropars J."/>
            <person name="Renault P."/>
            <person name="Dupont J."/>
            <person name="Gouzy J."/>
            <person name="Branca A."/>
            <person name="Abraham A.L."/>
            <person name="Ceppi M."/>
            <person name="Conseiller E."/>
            <person name="Debuchy R."/>
            <person name="Malagnac F."/>
            <person name="Goarin A."/>
            <person name="Silar P."/>
            <person name="Lacoste S."/>
            <person name="Sallet E."/>
            <person name="Bensimon A."/>
            <person name="Giraud T."/>
            <person name="Brygoo Y."/>
        </authorList>
    </citation>
    <scope>NUCLEOTIDE SEQUENCE [LARGE SCALE GENOMIC DNA]</scope>
    <source>
        <strain evidence="3">FM 013</strain>
    </source>
</reference>
<feature type="compositionally biased region" description="Basic and acidic residues" evidence="1">
    <location>
        <begin position="14"/>
        <end position="25"/>
    </location>
</feature>
<dbReference type="AlphaFoldDB" id="A0A0G4P6W0"/>
<protein>
    <submittedName>
        <fullName evidence="2">Str. FM013</fullName>
    </submittedName>
</protein>